<dbReference type="PANTHER" id="PTHR24346:SF42">
    <property type="entry name" value="SERINE_THREONINE-PROTEIN KINASE SIK3"/>
    <property type="match status" value="1"/>
</dbReference>
<evidence type="ECO:0000256" key="4">
    <source>
        <dbReference type="ARBA" id="ARBA00022527"/>
    </source>
</evidence>
<dbReference type="CDD" id="cd14338">
    <property type="entry name" value="UBA_SIK"/>
    <property type="match status" value="1"/>
</dbReference>
<feature type="region of interest" description="Disordered" evidence="15">
    <location>
        <begin position="1098"/>
        <end position="1118"/>
    </location>
</feature>
<evidence type="ECO:0000259" key="16">
    <source>
        <dbReference type="PROSITE" id="PS50011"/>
    </source>
</evidence>
<feature type="region of interest" description="Disordered" evidence="15">
    <location>
        <begin position="816"/>
        <end position="849"/>
    </location>
</feature>
<dbReference type="GO" id="GO:0005524">
    <property type="term" value="F:ATP binding"/>
    <property type="evidence" value="ECO:0007669"/>
    <property type="project" value="UniProtKB-UniRule"/>
</dbReference>
<keyword evidence="8 14" id="KW-0547">Nucleotide-binding</keyword>
<evidence type="ECO:0000256" key="1">
    <source>
        <dbReference type="ARBA" id="ARBA00001946"/>
    </source>
</evidence>
<evidence type="ECO:0000256" key="8">
    <source>
        <dbReference type="ARBA" id="ARBA00022741"/>
    </source>
</evidence>
<feature type="compositionally biased region" description="Polar residues" evidence="15">
    <location>
        <begin position="585"/>
        <end position="594"/>
    </location>
</feature>
<protein>
    <recommendedName>
        <fullName evidence="3">non-specific serine/threonine protein kinase</fullName>
        <ecNumber evidence="3">2.7.11.1</ecNumber>
    </recommendedName>
</protein>
<feature type="binding site" evidence="14">
    <location>
        <position position="55"/>
    </location>
    <ligand>
        <name>ATP</name>
        <dbReference type="ChEBI" id="CHEBI:30616"/>
    </ligand>
</feature>
<comment type="catalytic activity">
    <reaction evidence="12">
        <text>L-threonyl-[protein] + ATP = O-phospho-L-threonyl-[protein] + ADP + H(+)</text>
        <dbReference type="Rhea" id="RHEA:46608"/>
        <dbReference type="Rhea" id="RHEA-COMP:11060"/>
        <dbReference type="Rhea" id="RHEA-COMP:11605"/>
        <dbReference type="ChEBI" id="CHEBI:15378"/>
        <dbReference type="ChEBI" id="CHEBI:30013"/>
        <dbReference type="ChEBI" id="CHEBI:30616"/>
        <dbReference type="ChEBI" id="CHEBI:61977"/>
        <dbReference type="ChEBI" id="CHEBI:456216"/>
        <dbReference type="EC" id="2.7.11.1"/>
    </reaction>
</comment>
<keyword evidence="7" id="KW-0479">Metal-binding</keyword>
<dbReference type="InterPro" id="IPR008271">
    <property type="entry name" value="Ser/Thr_kinase_AS"/>
</dbReference>
<dbReference type="SMART" id="SM00220">
    <property type="entry name" value="S_TKc"/>
    <property type="match status" value="1"/>
</dbReference>
<keyword evidence="10 14" id="KW-0067">ATP-binding</keyword>
<reference evidence="18 19" key="1">
    <citation type="submission" date="2024-03" db="EMBL/GenBank/DDBJ databases">
        <title>The genome assembly and annotation of the cricket Gryllus longicercus Weissman &amp; Gray.</title>
        <authorList>
            <person name="Szrajer S."/>
            <person name="Gray D."/>
            <person name="Ylla G."/>
        </authorList>
    </citation>
    <scope>NUCLEOTIDE SEQUENCE [LARGE SCALE GENOMIC DNA]</scope>
    <source>
        <strain evidence="18">DAG 2021-001</strain>
        <tissue evidence="18">Whole body minus gut</tissue>
    </source>
</reference>
<evidence type="ECO:0000259" key="17">
    <source>
        <dbReference type="PROSITE" id="PS50032"/>
    </source>
</evidence>
<dbReference type="CDD" id="cd14071">
    <property type="entry name" value="STKc_SIK"/>
    <property type="match status" value="1"/>
</dbReference>
<comment type="similarity">
    <text evidence="2">Belongs to the protein kinase superfamily. CAMK Ser/Thr protein kinase family. SNF1 subfamily.</text>
</comment>
<evidence type="ECO:0000313" key="19">
    <source>
        <dbReference type="Proteomes" id="UP001378592"/>
    </source>
</evidence>
<comment type="cofactor">
    <cofactor evidence="1">
        <name>Mg(2+)</name>
        <dbReference type="ChEBI" id="CHEBI:18420"/>
    </cofactor>
</comment>
<evidence type="ECO:0000256" key="9">
    <source>
        <dbReference type="ARBA" id="ARBA00022777"/>
    </source>
</evidence>
<accession>A0AAN9VV52</accession>
<dbReference type="InterPro" id="IPR017441">
    <property type="entry name" value="Protein_kinase_ATP_BS"/>
</dbReference>
<keyword evidence="11" id="KW-0460">Magnesium</keyword>
<keyword evidence="5" id="KW-0597">Phosphoprotein</keyword>
<feature type="compositionally biased region" description="Low complexity" evidence="15">
    <location>
        <begin position="1165"/>
        <end position="1180"/>
    </location>
</feature>
<dbReference type="Pfam" id="PF02149">
    <property type="entry name" value="KA1"/>
    <property type="match status" value="1"/>
</dbReference>
<keyword evidence="6" id="KW-0808">Transferase</keyword>
<dbReference type="EMBL" id="JAZDUA010000093">
    <property type="protein sequence ID" value="KAK7868507.1"/>
    <property type="molecule type" value="Genomic_DNA"/>
</dbReference>
<dbReference type="InterPro" id="IPR001772">
    <property type="entry name" value="KA1_dom"/>
</dbReference>
<dbReference type="PROSITE" id="PS50032">
    <property type="entry name" value="KA1"/>
    <property type="match status" value="1"/>
</dbReference>
<evidence type="ECO:0000256" key="7">
    <source>
        <dbReference type="ARBA" id="ARBA00022723"/>
    </source>
</evidence>
<dbReference type="GO" id="GO:0050321">
    <property type="term" value="F:tau-protein kinase activity"/>
    <property type="evidence" value="ECO:0007669"/>
    <property type="project" value="TreeGrafter"/>
</dbReference>
<organism evidence="18 19">
    <name type="scientific">Gryllus longicercus</name>
    <dbReference type="NCBI Taxonomy" id="2509291"/>
    <lineage>
        <taxon>Eukaryota</taxon>
        <taxon>Metazoa</taxon>
        <taxon>Ecdysozoa</taxon>
        <taxon>Arthropoda</taxon>
        <taxon>Hexapoda</taxon>
        <taxon>Insecta</taxon>
        <taxon>Pterygota</taxon>
        <taxon>Neoptera</taxon>
        <taxon>Polyneoptera</taxon>
        <taxon>Orthoptera</taxon>
        <taxon>Ensifera</taxon>
        <taxon>Gryllidea</taxon>
        <taxon>Grylloidea</taxon>
        <taxon>Gryllidae</taxon>
        <taxon>Gryllinae</taxon>
        <taxon>Gryllus</taxon>
    </lineage>
</organism>
<sequence length="1379" mass="151987">MASVRGMGAANNQKCTVDRLLRVGYYELERTIGKGNFAVVKLATHVVTETKVAIKIIDKTKLDEENLKKIFREIQIMSKLRHPHIIRLYQVMETDKMIYLVTEFASGGEIFDYLVSKGRMSEKEARRVFHQIVAAVNYCHKRNIVHRDLKAENLLLDGNMDIKLADFGFSNHYEPGQFLSTWCGSPPYAAPELFEGRKYDGPKTDIWSLGVVLYVLVCGALPFDGSTLHSLRTKVIAGKFRIPFFMTADCEHLIRHMLVVDPEKRLSIKQILHHRWMIQDEFGSNPQLIAELHNTNEDVVPPINTVVLDHMLQLPGLTKEKIIQSLQSDPSNHISAIYHLLVDKLEQRTGMGVSGVGRELGSRPSEGAVSITPVPQRKSSVTGELPSMPSHTWTPVLVGSSGGHSSGGELESAMGGPPLVSVPAIPAVYLMEDSQHLEKFGDMDMQIESELEESNQKNAANYTSGADRCLTTRRHTVGPGDTAHEQVLEAHYMKLDSGGGMQHLNILPNTNLPQNLPLVQNQPPQNFTIKDQHLLKPPTVMGAIGGFGRRASDGGANLKIFFNQIGDGIWSQPGSQEQLPLLQPGSPTLSQRSQPISVPNPVNGIDPQHLQGDPNVGGEEISDPDVLRYIENRGKRHTLGTSDEIAEVQRKKQQEQPRNRRTGLQTVLERPVISPELVREVEFRMKHSGKFPPSQLAQTTVPSRTKAYPRGLQKKTMVLATVQETNRPGGRETVKRFSPVRRGSDCGPVSSQFRSPQHHTHPHFPHTPQQECEQLKKYSSSVADAQTQAELQLRHSLHMQHMKGAGLATPTLSPMATPHMSPTPSPPINQSPTSIPGSPIHHTQSPDSCSTLDNHLQRLNIHQQQQSLPFPISTSVASITQGLSTCGLSTNVGSIVQGTAAPSAMPLDLRMSPSIPATLHHRSPVTSPLQHSPSASPALSMIQEENHCLSQHVTASPCQLQMGVNAAFNAQHPQISVTDEMGGEVTLVASSSSDSSDSTQSDSHEHGLTEMMVEGSPPQNSPSLQSHVTGQLESTPYQSSFYQEVGPNPSRIHWAQTPTSASPVPVLPSHPFSPPGPMLLPFIISGPCDLSKPSITRGIGKQQQLQSHQQEHQSQQHNVIQENISRHHSPDNSERGTLEDCCDDQVCFPSDGQQGVLQSNFQGGSPFHSSSESHSPTITTIEERRDSYAQPKNTGLRQTYPPAHYLGHMQHVDYFSGEDSNESVDSNYMHRNHNIQCMDVSYENGKNTMFKDISSGVTDGTSSSTGNVFESELLQKTSSGSFKLTLSDVYSQRPASDILRIIKRILDRHVPPKGYMSYQDSGDTETRGLALEYPGGIQIELRVCEDSECELKGLKMRRISGDHLMYNQLCQKLISCMSV</sequence>
<evidence type="ECO:0000256" key="14">
    <source>
        <dbReference type="PROSITE-ProRule" id="PRU10141"/>
    </source>
</evidence>
<feature type="region of interest" description="Disordered" evidence="15">
    <location>
        <begin position="1011"/>
        <end position="1031"/>
    </location>
</feature>
<dbReference type="SUPFAM" id="SSF56112">
    <property type="entry name" value="Protein kinase-like (PK-like)"/>
    <property type="match status" value="1"/>
</dbReference>
<dbReference type="EC" id="2.7.11.1" evidence="3"/>
<feature type="region of interest" description="Disordered" evidence="15">
    <location>
        <begin position="356"/>
        <end position="413"/>
    </location>
</feature>
<dbReference type="Pfam" id="PF23312">
    <property type="entry name" value="UBA_SIK3"/>
    <property type="match status" value="1"/>
</dbReference>
<dbReference type="GO" id="GO:0000226">
    <property type="term" value="P:microtubule cytoskeleton organization"/>
    <property type="evidence" value="ECO:0007669"/>
    <property type="project" value="TreeGrafter"/>
</dbReference>
<dbReference type="Pfam" id="PF00069">
    <property type="entry name" value="Pkinase"/>
    <property type="match status" value="1"/>
</dbReference>
<keyword evidence="19" id="KW-1185">Reference proteome</keyword>
<dbReference type="GO" id="GO:0035556">
    <property type="term" value="P:intracellular signal transduction"/>
    <property type="evidence" value="ECO:0007669"/>
    <property type="project" value="TreeGrafter"/>
</dbReference>
<dbReference type="PANTHER" id="PTHR24346">
    <property type="entry name" value="MAP/MICROTUBULE AFFINITY-REGULATING KINASE"/>
    <property type="match status" value="1"/>
</dbReference>
<dbReference type="FunFam" id="3.30.200.20:FF:000003">
    <property type="entry name" value="Non-specific serine/threonine protein kinase"/>
    <property type="match status" value="1"/>
</dbReference>
<dbReference type="InterPro" id="IPR011009">
    <property type="entry name" value="Kinase-like_dom_sf"/>
</dbReference>
<gene>
    <name evidence="18" type="ORF">R5R35_001914</name>
</gene>
<evidence type="ECO:0000256" key="12">
    <source>
        <dbReference type="ARBA" id="ARBA00047899"/>
    </source>
</evidence>
<feature type="domain" description="KA1" evidence="17">
    <location>
        <begin position="1330"/>
        <end position="1379"/>
    </location>
</feature>
<evidence type="ECO:0000256" key="15">
    <source>
        <dbReference type="SAM" id="MobiDB-lite"/>
    </source>
</evidence>
<dbReference type="InterPro" id="IPR057380">
    <property type="entry name" value="UBA_SIK1/2/3"/>
</dbReference>
<dbReference type="GO" id="GO:0005737">
    <property type="term" value="C:cytoplasm"/>
    <property type="evidence" value="ECO:0007669"/>
    <property type="project" value="TreeGrafter"/>
</dbReference>
<evidence type="ECO:0000256" key="6">
    <source>
        <dbReference type="ARBA" id="ARBA00022679"/>
    </source>
</evidence>
<dbReference type="Gene3D" id="1.10.510.10">
    <property type="entry name" value="Transferase(Phosphotransferase) domain 1"/>
    <property type="match status" value="1"/>
</dbReference>
<feature type="compositionally biased region" description="Low complexity" evidence="15">
    <location>
        <begin position="1102"/>
        <end position="1117"/>
    </location>
</feature>
<keyword evidence="4" id="KW-0723">Serine/threonine-protein kinase</keyword>
<feature type="region of interest" description="Disordered" evidence="15">
    <location>
        <begin position="1162"/>
        <end position="1196"/>
    </location>
</feature>
<dbReference type="Proteomes" id="UP001378592">
    <property type="component" value="Unassembled WGS sequence"/>
</dbReference>
<dbReference type="InterPro" id="IPR000719">
    <property type="entry name" value="Prot_kinase_dom"/>
</dbReference>
<dbReference type="Gene3D" id="3.30.310.80">
    <property type="entry name" value="Kinase associated domain 1, KA1"/>
    <property type="match status" value="1"/>
</dbReference>
<evidence type="ECO:0000256" key="11">
    <source>
        <dbReference type="ARBA" id="ARBA00022842"/>
    </source>
</evidence>
<comment type="caution">
    <text evidence="18">The sequence shown here is derived from an EMBL/GenBank/DDBJ whole genome shotgun (WGS) entry which is preliminary data.</text>
</comment>
<feature type="region of interest" description="Disordered" evidence="15">
    <location>
        <begin position="574"/>
        <end position="594"/>
    </location>
</feature>
<name>A0AAN9VV52_9ORTH</name>
<dbReference type="InterPro" id="IPR028375">
    <property type="entry name" value="KA1/Ssp2_C"/>
</dbReference>
<dbReference type="SUPFAM" id="SSF103243">
    <property type="entry name" value="KA1-like"/>
    <property type="match status" value="1"/>
</dbReference>
<dbReference type="GO" id="GO:0046872">
    <property type="term" value="F:metal ion binding"/>
    <property type="evidence" value="ECO:0007669"/>
    <property type="project" value="UniProtKB-KW"/>
</dbReference>
<dbReference type="PROSITE" id="PS00107">
    <property type="entry name" value="PROTEIN_KINASE_ATP"/>
    <property type="match status" value="1"/>
</dbReference>
<keyword evidence="9" id="KW-0418">Kinase</keyword>
<evidence type="ECO:0000256" key="10">
    <source>
        <dbReference type="ARBA" id="ARBA00022840"/>
    </source>
</evidence>
<dbReference type="InterPro" id="IPR034672">
    <property type="entry name" value="SIK"/>
</dbReference>
<evidence type="ECO:0000256" key="13">
    <source>
        <dbReference type="ARBA" id="ARBA00048679"/>
    </source>
</evidence>
<dbReference type="PROSITE" id="PS00108">
    <property type="entry name" value="PROTEIN_KINASE_ST"/>
    <property type="match status" value="1"/>
</dbReference>
<dbReference type="FunFam" id="1.10.510.10:FF:000156">
    <property type="entry name" value="Serine/threonine-protein kinase SIK3 homolog"/>
    <property type="match status" value="1"/>
</dbReference>
<feature type="region of interest" description="Disordered" evidence="15">
    <location>
        <begin position="729"/>
        <end position="767"/>
    </location>
</feature>
<evidence type="ECO:0000256" key="5">
    <source>
        <dbReference type="ARBA" id="ARBA00022553"/>
    </source>
</evidence>
<evidence type="ECO:0000256" key="2">
    <source>
        <dbReference type="ARBA" id="ARBA00006234"/>
    </source>
</evidence>
<evidence type="ECO:0000256" key="3">
    <source>
        <dbReference type="ARBA" id="ARBA00012513"/>
    </source>
</evidence>
<feature type="compositionally biased region" description="Polar residues" evidence="15">
    <location>
        <begin position="1017"/>
        <end position="1031"/>
    </location>
</feature>
<evidence type="ECO:0000313" key="18">
    <source>
        <dbReference type="EMBL" id="KAK7868507.1"/>
    </source>
</evidence>
<feature type="compositionally biased region" description="Polar residues" evidence="15">
    <location>
        <begin position="830"/>
        <end position="849"/>
    </location>
</feature>
<proteinExistence type="inferred from homology"/>
<dbReference type="PROSITE" id="PS50011">
    <property type="entry name" value="PROTEIN_KINASE_DOM"/>
    <property type="match status" value="1"/>
</dbReference>
<feature type="domain" description="Protein kinase" evidence="16">
    <location>
        <begin position="26"/>
        <end position="277"/>
    </location>
</feature>
<comment type="catalytic activity">
    <reaction evidence="13">
        <text>L-seryl-[protein] + ATP = O-phospho-L-seryl-[protein] + ADP + H(+)</text>
        <dbReference type="Rhea" id="RHEA:17989"/>
        <dbReference type="Rhea" id="RHEA-COMP:9863"/>
        <dbReference type="Rhea" id="RHEA-COMP:11604"/>
        <dbReference type="ChEBI" id="CHEBI:15378"/>
        <dbReference type="ChEBI" id="CHEBI:29999"/>
        <dbReference type="ChEBI" id="CHEBI:30616"/>
        <dbReference type="ChEBI" id="CHEBI:83421"/>
        <dbReference type="ChEBI" id="CHEBI:456216"/>
        <dbReference type="EC" id="2.7.11.1"/>
    </reaction>
</comment>